<evidence type="ECO:0000256" key="1">
    <source>
        <dbReference type="ARBA" id="ARBA00004496"/>
    </source>
</evidence>
<dbReference type="GO" id="GO:0007165">
    <property type="term" value="P:signal transduction"/>
    <property type="evidence" value="ECO:0007669"/>
    <property type="project" value="InterPro"/>
</dbReference>
<evidence type="ECO:0000259" key="10">
    <source>
        <dbReference type="PROSITE" id="PS50145"/>
    </source>
</evidence>
<keyword evidence="3 7" id="KW-0479">Metal-binding</keyword>
<protein>
    <recommendedName>
        <fullName evidence="13">RING-type E3 ubiquitin transferase</fullName>
    </recommendedName>
</protein>
<dbReference type="EnsemblMetazoa" id="Aqu2.1.32528_001">
    <property type="protein sequence ID" value="Aqu2.1.32528_001"/>
    <property type="gene ID" value="Aqu2.1.32528"/>
</dbReference>
<sequence length="403" mass="46355">MAANYNEYGGYSYKFVDADLPEKYKCAICTFVARDPQQVTCCRSHIYCSSCLLKHKQRSGSLFNCPSCRELLDGRYFPDGRIDQEIKDLEVYCPNDECQWKGVIKDIETHITECPYQSIECTNGCGENLQRMKMETHVSEECPKRIVTCAHCEETGVHDVISTNAHLDMCPLFPIKCTNDECDVISPRNQLSVHKRICPKSIVKCEYSKVGCSKRMKREVQEEHNESFVKEHLQQAVNALHNRLPSNSKVFKLSNFSYKKSKDERWYSSFYTSPRGYRMKLDVHANGDGNAEGTSVSCFIYLVKGENDDNLEWPFQGEVTIELLNQLEDNNHKVCTMKFNESTPDRCKNRVIEGRNGHGWGRPNFVPHSELGHNADTNCCYLLNDCLHFRITVNATYNKPWLV</sequence>
<feature type="domain" description="MATH" evidence="9">
    <location>
        <begin position="246"/>
        <end position="393"/>
    </location>
</feature>
<dbReference type="InterPro" id="IPR008974">
    <property type="entry name" value="TRAF-like"/>
</dbReference>
<dbReference type="PIRSF" id="PIRSF015614">
    <property type="entry name" value="TRAF"/>
    <property type="match status" value="1"/>
</dbReference>
<dbReference type="Gene3D" id="2.60.210.10">
    <property type="entry name" value="Apoptosis, Tumor Necrosis Factor Receptor Associated Protein 2, Chain A"/>
    <property type="match status" value="1"/>
</dbReference>
<dbReference type="PROSITE" id="PS50145">
    <property type="entry name" value="ZF_TRAF"/>
    <property type="match status" value="2"/>
</dbReference>
<accession>A0A1X7UXM4</accession>
<dbReference type="InterPro" id="IPR012227">
    <property type="entry name" value="TNF_rcpt-assoc_TRAF_met"/>
</dbReference>
<feature type="domain" description="TRAF-type" evidence="10">
    <location>
        <begin position="165"/>
        <end position="219"/>
    </location>
</feature>
<dbReference type="PANTHER" id="PTHR10131:SF94">
    <property type="entry name" value="TNF RECEPTOR-ASSOCIATED FACTOR 4"/>
    <property type="match status" value="1"/>
</dbReference>
<dbReference type="Pfam" id="PF02176">
    <property type="entry name" value="zf-TRAF"/>
    <property type="match status" value="2"/>
</dbReference>
<feature type="domain" description="TRAF-type" evidence="10">
    <location>
        <begin position="109"/>
        <end position="152"/>
    </location>
</feature>
<dbReference type="eggNOG" id="KOG0297">
    <property type="taxonomic scope" value="Eukaryota"/>
</dbReference>
<evidence type="ECO:0000256" key="4">
    <source>
        <dbReference type="ARBA" id="ARBA00022737"/>
    </source>
</evidence>
<dbReference type="Pfam" id="PF22486">
    <property type="entry name" value="MATH_2"/>
    <property type="match status" value="1"/>
</dbReference>
<feature type="domain" description="RING-type" evidence="8">
    <location>
        <begin position="26"/>
        <end position="69"/>
    </location>
</feature>
<name>A0A1X7UXM4_AMPQE</name>
<dbReference type="GO" id="GO:0042981">
    <property type="term" value="P:regulation of apoptotic process"/>
    <property type="evidence" value="ECO:0007669"/>
    <property type="project" value="InterPro"/>
</dbReference>
<proteinExistence type="predicted"/>
<dbReference type="AlphaFoldDB" id="A0A1X7UXM4"/>
<evidence type="ECO:0000313" key="11">
    <source>
        <dbReference type="EnsemblMetazoa" id="Aqu2.1.32528_001"/>
    </source>
</evidence>
<dbReference type="SMART" id="SM00061">
    <property type="entry name" value="MATH"/>
    <property type="match status" value="1"/>
</dbReference>
<keyword evidence="2" id="KW-0963">Cytoplasm</keyword>
<evidence type="ECO:0000256" key="3">
    <source>
        <dbReference type="ARBA" id="ARBA00022723"/>
    </source>
</evidence>
<evidence type="ECO:0000256" key="6">
    <source>
        <dbReference type="ARBA" id="ARBA00022833"/>
    </source>
</evidence>
<dbReference type="OrthoDB" id="6499288at2759"/>
<dbReference type="GO" id="GO:0005737">
    <property type="term" value="C:cytoplasm"/>
    <property type="evidence" value="ECO:0007669"/>
    <property type="project" value="UniProtKB-SubCell"/>
</dbReference>
<evidence type="ECO:0000256" key="5">
    <source>
        <dbReference type="ARBA" id="ARBA00022771"/>
    </source>
</evidence>
<dbReference type="PROSITE" id="PS50144">
    <property type="entry name" value="MATH"/>
    <property type="match status" value="1"/>
</dbReference>
<keyword evidence="12" id="KW-1185">Reference proteome</keyword>
<dbReference type="SUPFAM" id="SSF57850">
    <property type="entry name" value="RING/U-box"/>
    <property type="match status" value="1"/>
</dbReference>
<dbReference type="SUPFAM" id="SSF49599">
    <property type="entry name" value="TRAF domain-like"/>
    <property type="match status" value="3"/>
</dbReference>
<dbReference type="InterPro" id="IPR001841">
    <property type="entry name" value="Znf_RING"/>
</dbReference>
<dbReference type="InterPro" id="IPR002083">
    <property type="entry name" value="MATH/TRAF_dom"/>
</dbReference>
<comment type="subcellular location">
    <subcellularLocation>
        <location evidence="1">Cytoplasm</location>
    </subcellularLocation>
</comment>
<dbReference type="InterPro" id="IPR013083">
    <property type="entry name" value="Znf_RING/FYVE/PHD"/>
</dbReference>
<organism evidence="11">
    <name type="scientific">Amphimedon queenslandica</name>
    <name type="common">Sponge</name>
    <dbReference type="NCBI Taxonomy" id="400682"/>
    <lineage>
        <taxon>Eukaryota</taxon>
        <taxon>Metazoa</taxon>
        <taxon>Porifera</taxon>
        <taxon>Demospongiae</taxon>
        <taxon>Heteroscleromorpha</taxon>
        <taxon>Haplosclerida</taxon>
        <taxon>Niphatidae</taxon>
        <taxon>Amphimedon</taxon>
    </lineage>
</organism>
<evidence type="ECO:0000313" key="12">
    <source>
        <dbReference type="Proteomes" id="UP000007879"/>
    </source>
</evidence>
<keyword evidence="5 7" id="KW-0863">Zinc-finger</keyword>
<feature type="zinc finger region" description="TRAF-type" evidence="7">
    <location>
        <begin position="109"/>
        <end position="152"/>
    </location>
</feature>
<dbReference type="GO" id="GO:0043122">
    <property type="term" value="P:regulation of canonical NF-kappaB signal transduction"/>
    <property type="evidence" value="ECO:0007669"/>
    <property type="project" value="TreeGrafter"/>
</dbReference>
<keyword evidence="6 7" id="KW-0862">Zinc</keyword>
<evidence type="ECO:0000256" key="2">
    <source>
        <dbReference type="ARBA" id="ARBA00022490"/>
    </source>
</evidence>
<reference evidence="11" key="2">
    <citation type="submission" date="2017-05" db="UniProtKB">
        <authorList>
            <consortium name="EnsemblMetazoa"/>
        </authorList>
    </citation>
    <scope>IDENTIFICATION</scope>
</reference>
<evidence type="ECO:0000256" key="7">
    <source>
        <dbReference type="PROSITE-ProRule" id="PRU00207"/>
    </source>
</evidence>
<dbReference type="PROSITE" id="PS50089">
    <property type="entry name" value="ZF_RING_2"/>
    <property type="match status" value="1"/>
</dbReference>
<dbReference type="EnsemblMetazoa" id="XM_011405519.2">
    <property type="protein sequence ID" value="XP_011403821.1"/>
    <property type="gene ID" value="LOC105312680"/>
</dbReference>
<keyword evidence="4" id="KW-0677">Repeat</keyword>
<dbReference type="Gene3D" id="3.30.40.10">
    <property type="entry name" value="Zinc/RING finger domain, C3HC4 (zinc finger)"/>
    <property type="match status" value="3"/>
</dbReference>
<evidence type="ECO:0008006" key="13">
    <source>
        <dbReference type="Google" id="ProtNLM"/>
    </source>
</evidence>
<evidence type="ECO:0000259" key="8">
    <source>
        <dbReference type="PROSITE" id="PS50089"/>
    </source>
</evidence>
<dbReference type="PANTHER" id="PTHR10131">
    <property type="entry name" value="TNF RECEPTOR ASSOCIATED FACTOR"/>
    <property type="match status" value="1"/>
</dbReference>
<reference evidence="12" key="1">
    <citation type="journal article" date="2010" name="Nature">
        <title>The Amphimedon queenslandica genome and the evolution of animal complexity.</title>
        <authorList>
            <person name="Srivastava M."/>
            <person name="Simakov O."/>
            <person name="Chapman J."/>
            <person name="Fahey B."/>
            <person name="Gauthier M.E."/>
            <person name="Mitros T."/>
            <person name="Richards G.S."/>
            <person name="Conaco C."/>
            <person name="Dacre M."/>
            <person name="Hellsten U."/>
            <person name="Larroux C."/>
            <person name="Putnam N.H."/>
            <person name="Stanke M."/>
            <person name="Adamska M."/>
            <person name="Darling A."/>
            <person name="Degnan S.M."/>
            <person name="Oakley T.H."/>
            <person name="Plachetzki D.C."/>
            <person name="Zhai Y."/>
            <person name="Adamski M."/>
            <person name="Calcino A."/>
            <person name="Cummins S.F."/>
            <person name="Goodstein D.M."/>
            <person name="Harris C."/>
            <person name="Jackson D.J."/>
            <person name="Leys S.P."/>
            <person name="Shu S."/>
            <person name="Woodcroft B.J."/>
            <person name="Vervoort M."/>
            <person name="Kosik K.S."/>
            <person name="Manning G."/>
            <person name="Degnan B.M."/>
            <person name="Rokhsar D.S."/>
        </authorList>
    </citation>
    <scope>NUCLEOTIDE SEQUENCE [LARGE SCALE GENOMIC DNA]</scope>
</reference>
<dbReference type="InterPro" id="IPR001293">
    <property type="entry name" value="Znf_TRAF"/>
</dbReference>
<dbReference type="InParanoid" id="A0A1X7UXM4"/>
<dbReference type="GO" id="GO:0008270">
    <property type="term" value="F:zinc ion binding"/>
    <property type="evidence" value="ECO:0007669"/>
    <property type="project" value="UniProtKB-KW"/>
</dbReference>
<gene>
    <name evidence="11" type="primary">105312680</name>
</gene>
<dbReference type="Proteomes" id="UP000007879">
    <property type="component" value="Unassembled WGS sequence"/>
</dbReference>
<feature type="zinc finger region" description="TRAF-type" evidence="7">
    <location>
        <begin position="165"/>
        <end position="219"/>
    </location>
</feature>
<dbReference type="KEGG" id="aqu:105312680"/>
<evidence type="ECO:0000259" key="9">
    <source>
        <dbReference type="PROSITE" id="PS50144"/>
    </source>
</evidence>